<feature type="transmembrane region" description="Helical" evidence="1">
    <location>
        <begin position="12"/>
        <end position="32"/>
    </location>
</feature>
<dbReference type="EMBL" id="CAUI01000005">
    <property type="protein sequence ID" value="CCU77977.1"/>
    <property type="molecule type" value="Genomic_DNA"/>
</dbReference>
<sequence>MLKEFNSLSVKLVGSFFNVYFLIFNLIFNQFLRGNLTKVFQ</sequence>
<keyword evidence="1" id="KW-0472">Membrane</keyword>
<dbReference type="STRING" id="1293054.HSACCH_00312"/>
<proteinExistence type="predicted"/>
<protein>
    <submittedName>
        <fullName evidence="2">Uncharacterized protein</fullName>
    </submittedName>
</protein>
<comment type="caution">
    <text evidence="2">The sequence shown here is derived from an EMBL/GenBank/DDBJ whole genome shotgun (WGS) entry which is preliminary data.</text>
</comment>
<evidence type="ECO:0000256" key="1">
    <source>
        <dbReference type="SAM" id="Phobius"/>
    </source>
</evidence>
<name>M5DX71_9FIRM</name>
<evidence type="ECO:0000313" key="3">
    <source>
        <dbReference type="Proteomes" id="UP000012063"/>
    </source>
</evidence>
<reference evidence="3" key="1">
    <citation type="journal article" date="2013" name="Genome Announc.">
        <title>Genome Sequence of Halanaerobium saccharolyticum subsp. saccharolyticum Strain DSM 6643T, a Halophilic Hydrogen-Producing Bacterium.</title>
        <authorList>
            <person name="Kivisto A."/>
            <person name="Larjo A."/>
            <person name="Ciranna A."/>
            <person name="Santala V."/>
            <person name="Roos C."/>
            <person name="Karp M."/>
        </authorList>
    </citation>
    <scope>NUCLEOTIDE SEQUENCE [LARGE SCALE GENOMIC DNA]</scope>
    <source>
        <strain evidence="3">DSM 6643</strain>
    </source>
</reference>
<keyword evidence="1" id="KW-0812">Transmembrane</keyword>
<keyword evidence="1" id="KW-1133">Transmembrane helix</keyword>
<evidence type="ECO:0000313" key="2">
    <source>
        <dbReference type="EMBL" id="CCU77977.1"/>
    </source>
</evidence>
<dbReference type="Proteomes" id="UP000012063">
    <property type="component" value="Unassembled WGS sequence"/>
</dbReference>
<dbReference type="InParanoid" id="M5DX71"/>
<gene>
    <name evidence="2" type="ORF">HSACCH_00312</name>
</gene>
<keyword evidence="3" id="KW-1185">Reference proteome</keyword>
<organism evidence="2 3">
    <name type="scientific">Halanaerobium saccharolyticum subsp. saccharolyticum DSM 6643</name>
    <dbReference type="NCBI Taxonomy" id="1293054"/>
    <lineage>
        <taxon>Bacteria</taxon>
        <taxon>Bacillati</taxon>
        <taxon>Bacillota</taxon>
        <taxon>Clostridia</taxon>
        <taxon>Halanaerobiales</taxon>
        <taxon>Halanaerobiaceae</taxon>
        <taxon>Halanaerobium</taxon>
    </lineage>
</organism>
<accession>M5DX71</accession>
<dbReference type="AlphaFoldDB" id="M5DX71"/>